<evidence type="ECO:0008006" key="3">
    <source>
        <dbReference type="Google" id="ProtNLM"/>
    </source>
</evidence>
<sequence>MAWITHSHSTHIYIYVSVCVCVHNVSRGAYHEFYGAAASEAVATSARTIRSSCVGQQQRQSNGTCSRARHVYPVASSRIESRQVFDTLGFFLVDRLEDT</sequence>
<reference evidence="1 2" key="1">
    <citation type="journal article" date="2024" name="bioRxiv">
        <title>A reference genome for Trichogramma kaykai: A tiny desert-dwelling parasitoid wasp with competing sex-ratio distorters.</title>
        <authorList>
            <person name="Culotta J."/>
            <person name="Lindsey A.R."/>
        </authorList>
    </citation>
    <scope>NUCLEOTIDE SEQUENCE [LARGE SCALE GENOMIC DNA]</scope>
    <source>
        <strain evidence="1 2">KSX58</strain>
    </source>
</reference>
<dbReference type="AlphaFoldDB" id="A0ABD2W1W0"/>
<dbReference type="EMBL" id="JBJJXI010000146">
    <property type="protein sequence ID" value="KAL3386640.1"/>
    <property type="molecule type" value="Genomic_DNA"/>
</dbReference>
<accession>A0ABD2W1W0</accession>
<keyword evidence="2" id="KW-1185">Reference proteome</keyword>
<name>A0ABD2W1W0_9HYME</name>
<gene>
    <name evidence="1" type="ORF">TKK_018123</name>
</gene>
<proteinExistence type="predicted"/>
<evidence type="ECO:0000313" key="1">
    <source>
        <dbReference type="EMBL" id="KAL3386640.1"/>
    </source>
</evidence>
<dbReference type="Proteomes" id="UP001627154">
    <property type="component" value="Unassembled WGS sequence"/>
</dbReference>
<comment type="caution">
    <text evidence="1">The sequence shown here is derived from an EMBL/GenBank/DDBJ whole genome shotgun (WGS) entry which is preliminary data.</text>
</comment>
<organism evidence="1 2">
    <name type="scientific">Trichogramma kaykai</name>
    <dbReference type="NCBI Taxonomy" id="54128"/>
    <lineage>
        <taxon>Eukaryota</taxon>
        <taxon>Metazoa</taxon>
        <taxon>Ecdysozoa</taxon>
        <taxon>Arthropoda</taxon>
        <taxon>Hexapoda</taxon>
        <taxon>Insecta</taxon>
        <taxon>Pterygota</taxon>
        <taxon>Neoptera</taxon>
        <taxon>Endopterygota</taxon>
        <taxon>Hymenoptera</taxon>
        <taxon>Apocrita</taxon>
        <taxon>Proctotrupomorpha</taxon>
        <taxon>Chalcidoidea</taxon>
        <taxon>Trichogrammatidae</taxon>
        <taxon>Trichogramma</taxon>
    </lineage>
</organism>
<protein>
    <recommendedName>
        <fullName evidence="3">Secreted protein</fullName>
    </recommendedName>
</protein>
<evidence type="ECO:0000313" key="2">
    <source>
        <dbReference type="Proteomes" id="UP001627154"/>
    </source>
</evidence>